<evidence type="ECO:0000313" key="7">
    <source>
        <dbReference type="EMBL" id="MDN6900653.1"/>
    </source>
</evidence>
<keyword evidence="2" id="KW-0210">Decarboxylase</keyword>
<organism evidence="7 8">
    <name type="scientific">Oenococcus sicerae</name>
    <dbReference type="NCBI Taxonomy" id="2203724"/>
    <lineage>
        <taxon>Bacteria</taxon>
        <taxon>Bacillati</taxon>
        <taxon>Bacillota</taxon>
        <taxon>Bacilli</taxon>
        <taxon>Lactobacillales</taxon>
        <taxon>Lactobacillaceae</taxon>
        <taxon>Oenococcus</taxon>
    </lineage>
</organism>
<evidence type="ECO:0000256" key="4">
    <source>
        <dbReference type="ARBA" id="ARBA00023239"/>
    </source>
</evidence>
<comment type="caution">
    <text evidence="7">The sequence shown here is derived from an EMBL/GenBank/DDBJ whole genome shotgun (WGS) entry which is preliminary data.</text>
</comment>
<dbReference type="PANTHER" id="PTHR43078:SF6">
    <property type="entry name" value="UDP-GLUCURONIC ACID DECARBOXYLASE 1"/>
    <property type="match status" value="1"/>
</dbReference>
<dbReference type="Pfam" id="PF01370">
    <property type="entry name" value="Epimerase"/>
    <property type="match status" value="1"/>
</dbReference>
<evidence type="ECO:0000256" key="5">
    <source>
        <dbReference type="SAM" id="Phobius"/>
    </source>
</evidence>
<feature type="transmembrane region" description="Helical" evidence="5">
    <location>
        <begin position="33"/>
        <end position="57"/>
    </location>
</feature>
<name>A0AAJ1VMK3_9LACO</name>
<dbReference type="EMBL" id="SDWY01000003">
    <property type="protein sequence ID" value="MDN6900653.1"/>
    <property type="molecule type" value="Genomic_DNA"/>
</dbReference>
<gene>
    <name evidence="7" type="ORF">EVC35_06500</name>
</gene>
<evidence type="ECO:0000256" key="1">
    <source>
        <dbReference type="ARBA" id="ARBA00001911"/>
    </source>
</evidence>
<dbReference type="PANTHER" id="PTHR43078">
    <property type="entry name" value="UDP-GLUCURONIC ACID DECARBOXYLASE-RELATED"/>
    <property type="match status" value="1"/>
</dbReference>
<keyword evidence="3" id="KW-0520">NAD</keyword>
<evidence type="ECO:0000313" key="8">
    <source>
        <dbReference type="Proteomes" id="UP001167919"/>
    </source>
</evidence>
<dbReference type="GO" id="GO:0048040">
    <property type="term" value="F:UDP-glucuronate decarboxylase activity"/>
    <property type="evidence" value="ECO:0007669"/>
    <property type="project" value="TreeGrafter"/>
</dbReference>
<dbReference type="InterPro" id="IPR044516">
    <property type="entry name" value="UXS-like"/>
</dbReference>
<dbReference type="GO" id="GO:0042732">
    <property type="term" value="P:D-xylose metabolic process"/>
    <property type="evidence" value="ECO:0007669"/>
    <property type="project" value="InterPro"/>
</dbReference>
<dbReference type="InterPro" id="IPR001509">
    <property type="entry name" value="Epimerase_deHydtase"/>
</dbReference>
<sequence length="359" mass="39771">MFNKLGINPILGQDIINSISVNKKLFAKFNNKTILISGVTGLVGSHLAMTFALYSYLNNESVKIIGLVRDLNKAKEIFGGLFANINFVNFDINEDLKIDDKVDFIFHTIAVTDSREITEFPVESLDTMYFGTKKLLDLARDKKSKFLYLSSMEVYGVTNPAQTKISEKDIGYIDIGNVRNVYSEGKRVCEMLVRSYAEEYGLKGYNARLAQTFGSGTSSQDSRVFADFARSALHEKPLIIKSTGKSVGNYVDIGDALIAFLMILISGKPGEAYNIVNENLSMTIYDLAKLVSELISEGRSKVLIATDINKSKNFAPDTTMHLSSSKIRELGWSPTSSLKDMFSKMVQSWSNQAAGKDLG</sequence>
<protein>
    <submittedName>
        <fullName evidence="7">NAD(P)-dependent oxidoreductase</fullName>
    </submittedName>
</protein>
<keyword evidence="5" id="KW-0812">Transmembrane</keyword>
<keyword evidence="5" id="KW-1133">Transmembrane helix</keyword>
<evidence type="ECO:0000259" key="6">
    <source>
        <dbReference type="Pfam" id="PF01370"/>
    </source>
</evidence>
<keyword evidence="4" id="KW-0456">Lyase</keyword>
<feature type="domain" description="NAD-dependent epimerase/dehydratase" evidence="6">
    <location>
        <begin position="34"/>
        <end position="275"/>
    </location>
</feature>
<dbReference type="GO" id="GO:0070403">
    <property type="term" value="F:NAD+ binding"/>
    <property type="evidence" value="ECO:0007669"/>
    <property type="project" value="InterPro"/>
</dbReference>
<reference evidence="7" key="1">
    <citation type="submission" date="2019-01" db="EMBL/GenBank/DDBJ databases">
        <title>Oenococcus sicerae UCMA17102.</title>
        <authorList>
            <person name="Cousin F.J."/>
            <person name="Le Guellec R."/>
            <person name="Cretenet M."/>
        </authorList>
    </citation>
    <scope>NUCLEOTIDE SEQUENCE</scope>
    <source>
        <strain evidence="7">UCMA17102</strain>
    </source>
</reference>
<dbReference type="SUPFAM" id="SSF51735">
    <property type="entry name" value="NAD(P)-binding Rossmann-fold domains"/>
    <property type="match status" value="1"/>
</dbReference>
<dbReference type="Proteomes" id="UP001167919">
    <property type="component" value="Unassembled WGS sequence"/>
</dbReference>
<evidence type="ECO:0000256" key="2">
    <source>
        <dbReference type="ARBA" id="ARBA00022793"/>
    </source>
</evidence>
<comment type="cofactor">
    <cofactor evidence="1">
        <name>NAD(+)</name>
        <dbReference type="ChEBI" id="CHEBI:57540"/>
    </cofactor>
</comment>
<proteinExistence type="predicted"/>
<dbReference type="GO" id="GO:0005737">
    <property type="term" value="C:cytoplasm"/>
    <property type="evidence" value="ECO:0007669"/>
    <property type="project" value="TreeGrafter"/>
</dbReference>
<dbReference type="InterPro" id="IPR036291">
    <property type="entry name" value="NAD(P)-bd_dom_sf"/>
</dbReference>
<evidence type="ECO:0000256" key="3">
    <source>
        <dbReference type="ARBA" id="ARBA00023027"/>
    </source>
</evidence>
<dbReference type="AlphaFoldDB" id="A0AAJ1VMK3"/>
<accession>A0AAJ1VMK3</accession>
<dbReference type="Gene3D" id="3.40.50.720">
    <property type="entry name" value="NAD(P)-binding Rossmann-like Domain"/>
    <property type="match status" value="1"/>
</dbReference>
<keyword evidence="5" id="KW-0472">Membrane</keyword>
<dbReference type="RefSeq" id="WP_301711303.1">
    <property type="nucleotide sequence ID" value="NZ_SDWY01000003.1"/>
</dbReference>